<reference evidence="3" key="1">
    <citation type="submission" date="2016-10" db="EMBL/GenBank/DDBJ databases">
        <title>Sequence of Gallionella enrichment culture.</title>
        <authorList>
            <person name="Poehlein A."/>
            <person name="Muehling M."/>
            <person name="Daniel R."/>
        </authorList>
    </citation>
    <scope>NUCLEOTIDE SEQUENCE</scope>
</reference>
<organism evidence="3">
    <name type="scientific">mine drainage metagenome</name>
    <dbReference type="NCBI Taxonomy" id="410659"/>
    <lineage>
        <taxon>unclassified sequences</taxon>
        <taxon>metagenomes</taxon>
        <taxon>ecological metagenomes</taxon>
    </lineage>
</organism>
<feature type="transmembrane region" description="Helical" evidence="2">
    <location>
        <begin position="32"/>
        <end position="52"/>
    </location>
</feature>
<sequence>MEKPEWFQEVDALDGAAESVLPERARARTARLTQGFALLGVAAVIAAGGYAFQQTGIGTSSNNAISSAAVPAPALPTSAGTNATASGSAPVAGATGTAASPVALTGKPSITGAAAAGGDDGDD</sequence>
<name>A0A1J5QCR1_9ZZZZ</name>
<accession>A0A1J5QCR1</accession>
<gene>
    <name evidence="3" type="ORF">GALL_430590</name>
</gene>
<feature type="region of interest" description="Disordered" evidence="1">
    <location>
        <begin position="72"/>
        <end position="123"/>
    </location>
</feature>
<proteinExistence type="predicted"/>
<dbReference type="AlphaFoldDB" id="A0A1J5QCR1"/>
<comment type="caution">
    <text evidence="3">The sequence shown here is derived from an EMBL/GenBank/DDBJ whole genome shotgun (WGS) entry which is preliminary data.</text>
</comment>
<keyword evidence="2" id="KW-0472">Membrane</keyword>
<protein>
    <submittedName>
        <fullName evidence="3">Uncharacterized protein</fullName>
    </submittedName>
</protein>
<dbReference type="EMBL" id="MLJW01002218">
    <property type="protein sequence ID" value="OIQ75275.1"/>
    <property type="molecule type" value="Genomic_DNA"/>
</dbReference>
<keyword evidence="2" id="KW-1133">Transmembrane helix</keyword>
<evidence type="ECO:0000256" key="2">
    <source>
        <dbReference type="SAM" id="Phobius"/>
    </source>
</evidence>
<evidence type="ECO:0000256" key="1">
    <source>
        <dbReference type="SAM" id="MobiDB-lite"/>
    </source>
</evidence>
<feature type="compositionally biased region" description="Low complexity" evidence="1">
    <location>
        <begin position="77"/>
        <end position="89"/>
    </location>
</feature>
<keyword evidence="2" id="KW-0812">Transmembrane</keyword>
<evidence type="ECO:0000313" key="3">
    <source>
        <dbReference type="EMBL" id="OIQ75275.1"/>
    </source>
</evidence>